<dbReference type="GO" id="GO:0005794">
    <property type="term" value="C:Golgi apparatus"/>
    <property type="evidence" value="ECO:0007669"/>
    <property type="project" value="TreeGrafter"/>
</dbReference>
<proteinExistence type="inferred from homology"/>
<keyword evidence="7" id="KW-0472">Membrane</keyword>
<evidence type="ECO:0000256" key="2">
    <source>
        <dbReference type="ARBA" id="ARBA00007677"/>
    </source>
</evidence>
<evidence type="ECO:0000256" key="4">
    <source>
        <dbReference type="ARBA" id="ARBA00022679"/>
    </source>
</evidence>
<dbReference type="InterPro" id="IPR002685">
    <property type="entry name" value="Glyco_trans_15"/>
</dbReference>
<evidence type="ECO:0000313" key="8">
    <source>
        <dbReference type="EMBL" id="CCE63649.1"/>
    </source>
</evidence>
<keyword evidence="7" id="KW-0812">Transmembrane</keyword>
<dbReference type="FunFam" id="3.90.550.10:FF:000051">
    <property type="entry name" value="Alpha-1,2-mannosyltransferase (Ktr4)"/>
    <property type="match status" value="1"/>
</dbReference>
<dbReference type="PANTHER" id="PTHR31121">
    <property type="entry name" value="ALPHA-1,2 MANNOSYLTRANSFERASE KTR1"/>
    <property type="match status" value="1"/>
</dbReference>
<comment type="similarity">
    <text evidence="2">Belongs to the glycosyltransferase 15 family.</text>
</comment>
<keyword evidence="3" id="KW-0328">Glycosyltransferase</keyword>
<dbReference type="InterPro" id="IPR029044">
    <property type="entry name" value="Nucleotide-diphossugar_trans"/>
</dbReference>
<evidence type="ECO:0000256" key="5">
    <source>
        <dbReference type="ARBA" id="ARBA00022968"/>
    </source>
</evidence>
<dbReference type="HOGENOM" id="CLU_024327_4_1_1"/>
<dbReference type="EMBL" id="HE612861">
    <property type="protein sequence ID" value="CCE63649.1"/>
    <property type="molecule type" value="Genomic_DNA"/>
</dbReference>
<comment type="subcellular location">
    <subcellularLocation>
        <location evidence="1">Membrane</location>
        <topology evidence="1">Single-pass type II membrane protein</topology>
    </subcellularLocation>
</comment>
<dbReference type="eggNOG" id="KOG4472">
    <property type="taxonomic scope" value="Eukaryota"/>
</dbReference>
<keyword evidence="9" id="KW-1185">Reference proteome</keyword>
<dbReference type="PIRSF" id="PIRSF018153">
    <property type="entry name" value="Glyco_trans_15"/>
    <property type="match status" value="1"/>
</dbReference>
<dbReference type="RefSeq" id="XP_003686083.1">
    <property type="nucleotide sequence ID" value="XM_003686035.1"/>
</dbReference>
<keyword evidence="5" id="KW-0735">Signal-anchor</keyword>
<evidence type="ECO:0000313" key="9">
    <source>
        <dbReference type="Proteomes" id="UP000005666"/>
    </source>
</evidence>
<dbReference type="GO" id="GO:0006493">
    <property type="term" value="P:protein O-linked glycosylation"/>
    <property type="evidence" value="ECO:0007669"/>
    <property type="project" value="TreeGrafter"/>
</dbReference>
<dbReference type="OMA" id="HWYSCTP"/>
<sequence length="406" mass="47992">MAKFTIPVSSRRLYKLLGLFAIAIITIVIIVKGTDITSSLSGPIDGKSDYVQGSKKANAPKKARTKYDDKYKYVKYSIPEYKGEKVRATFVTLARNKDLNGLRETIKSFEDRFNSKFQYDWIFLNDSEFNDDFKVTMTALISGEVKFGIIPKEHWSFPSWIDQDRAADTRKEMKDIIYGDSISYRNMCRFESGFFWRHPLLDEYEYYWRVEPDTKLYCDVDYDIFRFMKDNDKKYGFTISIHEYRATIPTLWDTTVEFINLHPEYVAENNMLDFVSNDDGMSYNLCHFWSNFEIASLDFWRSDAYRDYFDYLDHAGGFFYERWGDAPVHSIAAALFLNRTQVHHFDDLGYYHGPFHQCPTDEKIRLANRCDCDPNRDFTWRGYSCGKKYYKVNNLAKPKNWADYSK</sequence>
<keyword evidence="4" id="KW-0808">Transferase</keyword>
<dbReference type="Proteomes" id="UP000005666">
    <property type="component" value="Chromosome 6"/>
</dbReference>
<dbReference type="GO" id="GO:0000032">
    <property type="term" value="P:cell wall mannoprotein biosynthetic process"/>
    <property type="evidence" value="ECO:0007669"/>
    <property type="project" value="TreeGrafter"/>
</dbReference>
<name>G8BV67_TETPH</name>
<reference evidence="8 9" key="1">
    <citation type="journal article" date="2011" name="Proc. Natl. Acad. Sci. U.S.A.">
        <title>Evolutionary erosion of yeast sex chromosomes by mating-type switching accidents.</title>
        <authorList>
            <person name="Gordon J.L."/>
            <person name="Armisen D."/>
            <person name="Proux-Wera E."/>
            <person name="Oheigeartaigh S.S."/>
            <person name="Byrne K.P."/>
            <person name="Wolfe K.H."/>
        </authorList>
    </citation>
    <scope>NUCLEOTIDE SEQUENCE [LARGE SCALE GENOMIC DNA]</scope>
    <source>
        <strain evidence="9">ATCC 24235 / CBS 4417 / NBRC 1672 / NRRL Y-8282 / UCD 70-5</strain>
    </source>
</reference>
<dbReference type="OrthoDB" id="439943at2759"/>
<dbReference type="SUPFAM" id="SSF53448">
    <property type="entry name" value="Nucleotide-diphospho-sugar transferases"/>
    <property type="match status" value="1"/>
</dbReference>
<gene>
    <name evidence="8" type="primary">TPHA0F01650</name>
    <name evidence="8" type="ordered locus">TPHA_0F01650</name>
</gene>
<evidence type="ECO:0000256" key="1">
    <source>
        <dbReference type="ARBA" id="ARBA00004606"/>
    </source>
</evidence>
<evidence type="ECO:0000256" key="3">
    <source>
        <dbReference type="ARBA" id="ARBA00022676"/>
    </source>
</evidence>
<evidence type="ECO:0008006" key="10">
    <source>
        <dbReference type="Google" id="ProtNLM"/>
    </source>
</evidence>
<organism evidence="8 9">
    <name type="scientific">Tetrapisispora phaffii (strain ATCC 24235 / CBS 4417 / NBRC 1672 / NRRL Y-8282 / UCD 70-5)</name>
    <name type="common">Yeast</name>
    <name type="synonym">Fabospora phaffii</name>
    <dbReference type="NCBI Taxonomy" id="1071381"/>
    <lineage>
        <taxon>Eukaryota</taxon>
        <taxon>Fungi</taxon>
        <taxon>Dikarya</taxon>
        <taxon>Ascomycota</taxon>
        <taxon>Saccharomycotina</taxon>
        <taxon>Saccharomycetes</taxon>
        <taxon>Saccharomycetales</taxon>
        <taxon>Saccharomycetaceae</taxon>
        <taxon>Tetrapisispora</taxon>
    </lineage>
</organism>
<dbReference type="GO" id="GO:0016020">
    <property type="term" value="C:membrane"/>
    <property type="evidence" value="ECO:0007669"/>
    <property type="project" value="UniProtKB-SubCell"/>
</dbReference>
<evidence type="ECO:0000256" key="7">
    <source>
        <dbReference type="SAM" id="Phobius"/>
    </source>
</evidence>
<dbReference type="GO" id="GO:0006487">
    <property type="term" value="P:protein N-linked glycosylation"/>
    <property type="evidence" value="ECO:0007669"/>
    <property type="project" value="TreeGrafter"/>
</dbReference>
<dbReference type="PANTHER" id="PTHR31121:SF6">
    <property type="entry name" value="ALPHA-1,2 MANNOSYLTRANSFERASE KTR1"/>
    <property type="match status" value="1"/>
</dbReference>
<keyword evidence="7" id="KW-1133">Transmembrane helix</keyword>
<accession>G8BV67</accession>
<dbReference type="Gene3D" id="3.90.550.10">
    <property type="entry name" value="Spore Coat Polysaccharide Biosynthesis Protein SpsA, Chain A"/>
    <property type="match status" value="1"/>
</dbReference>
<dbReference type="KEGG" id="tpf:TPHA_0F01650"/>
<dbReference type="Pfam" id="PF01793">
    <property type="entry name" value="Glyco_transf_15"/>
    <property type="match status" value="1"/>
</dbReference>
<feature type="transmembrane region" description="Helical" evidence="7">
    <location>
        <begin position="12"/>
        <end position="31"/>
    </location>
</feature>
<feature type="active site" description="Nucleophile" evidence="6">
    <location>
        <position position="293"/>
    </location>
</feature>
<dbReference type="GeneID" id="11535501"/>
<evidence type="ECO:0000256" key="6">
    <source>
        <dbReference type="PIRSR" id="PIRSR018153-1"/>
    </source>
</evidence>
<dbReference type="GO" id="GO:0000026">
    <property type="term" value="F:alpha-1,2-mannosyltransferase activity"/>
    <property type="evidence" value="ECO:0007669"/>
    <property type="project" value="TreeGrafter"/>
</dbReference>
<protein>
    <recommendedName>
        <fullName evidence="10">Glycosyltransferase family 15 protein</fullName>
    </recommendedName>
</protein>
<dbReference type="AlphaFoldDB" id="G8BV67"/>